<feature type="compositionally biased region" description="Low complexity" evidence="1">
    <location>
        <begin position="305"/>
        <end position="320"/>
    </location>
</feature>
<evidence type="ECO:0000256" key="1">
    <source>
        <dbReference type="SAM" id="MobiDB-lite"/>
    </source>
</evidence>
<evidence type="ECO:0000313" key="3">
    <source>
        <dbReference type="Proteomes" id="UP001283361"/>
    </source>
</evidence>
<sequence length="634" mass="67088">MPGSHYFNKQHSLLGSTRCNLSRFVAVSDRTGSDAVIILIGSTRDIIGGRTSGSRSSPSKNNPFRAEAVSPGDTDNLTDSPPSPARGTTSRQYDHDRPFSFHKALRGDYGEDLQRLARDGLLSDYCPAQPDSTDHQQRAMDGAGGGLVKENGGVPGRTSAPERIGPGKFPVPSDGTPSPVDDSGAGSPGRGGSPAEGGGIDSSGELIDKSQSEAEGTTSGRLSPSKRSVSLSISNFLKKFSPHLRRKPSTRSHNSSRERGGGRHKSKSKSGSAEGSAQSLANTASDPETDMEQGRNDKGDKPGKSKGSSRFSRSQVRQSFMKLVGRSSSRSKKKNKKAAMSDSDDPASIPTPAHYTIEPHDPECGVDASSADELDNINTHNGIILTTNNGTRTINTATRSNNSSNSNGRVMTSGGALDLTSVRIMNAIEKNAVAEQDIYRRFKDIQHSSPKTAEETRNSSYDNPSPPSGYQTTTTTYPVSISNTSLPESSSRLARPEPVRPSAGHYTPDYTTPTSTTTAGSYKSPPSPTHNSLSSDGPMDFFTESDISAILQAAKLENRSKFFEPLSLSPQEQPESSPSLSDQHHQIKPPSTLDVGGLADSGKPNKLVHLGGVGSLSGDESIGECSLDANLTGE</sequence>
<feature type="region of interest" description="Disordered" evidence="1">
    <location>
        <begin position="444"/>
        <end position="538"/>
    </location>
</feature>
<feature type="compositionally biased region" description="Polar residues" evidence="1">
    <location>
        <begin position="213"/>
        <end position="235"/>
    </location>
</feature>
<feature type="compositionally biased region" description="Low complexity" evidence="1">
    <location>
        <begin position="48"/>
        <end position="59"/>
    </location>
</feature>
<feature type="compositionally biased region" description="Basic residues" evidence="1">
    <location>
        <begin position="240"/>
        <end position="250"/>
    </location>
</feature>
<feature type="region of interest" description="Disordered" evidence="1">
    <location>
        <begin position="566"/>
        <end position="634"/>
    </location>
</feature>
<name>A0AAE0YP26_9GAST</name>
<accession>A0AAE0YP26</accession>
<feature type="compositionally biased region" description="Basic and acidic residues" evidence="1">
    <location>
        <begin position="444"/>
        <end position="457"/>
    </location>
</feature>
<protein>
    <submittedName>
        <fullName evidence="2">Uncharacterized protein</fullName>
    </submittedName>
</protein>
<feature type="region of interest" description="Disordered" evidence="1">
    <location>
        <begin position="124"/>
        <end position="363"/>
    </location>
</feature>
<feature type="compositionally biased region" description="Polar residues" evidence="1">
    <location>
        <begin position="458"/>
        <end position="492"/>
    </location>
</feature>
<keyword evidence="3" id="KW-1185">Reference proteome</keyword>
<dbReference type="EMBL" id="JAWDGP010005786">
    <property type="protein sequence ID" value="KAK3752101.1"/>
    <property type="molecule type" value="Genomic_DNA"/>
</dbReference>
<feature type="compositionally biased region" description="Gly residues" evidence="1">
    <location>
        <begin position="186"/>
        <end position="201"/>
    </location>
</feature>
<comment type="caution">
    <text evidence="2">The sequence shown here is derived from an EMBL/GenBank/DDBJ whole genome shotgun (WGS) entry which is preliminary data.</text>
</comment>
<gene>
    <name evidence="2" type="ORF">RRG08_014378</name>
</gene>
<feature type="compositionally biased region" description="Polar residues" evidence="1">
    <location>
        <begin position="73"/>
        <end position="91"/>
    </location>
</feature>
<feature type="region of interest" description="Disordered" evidence="1">
    <location>
        <begin position="47"/>
        <end position="96"/>
    </location>
</feature>
<feature type="compositionally biased region" description="Low complexity" evidence="1">
    <location>
        <begin position="269"/>
        <end position="279"/>
    </location>
</feature>
<evidence type="ECO:0000313" key="2">
    <source>
        <dbReference type="EMBL" id="KAK3752101.1"/>
    </source>
</evidence>
<proteinExistence type="predicted"/>
<feature type="compositionally biased region" description="Low complexity" evidence="1">
    <location>
        <begin position="566"/>
        <end position="581"/>
    </location>
</feature>
<dbReference type="Proteomes" id="UP001283361">
    <property type="component" value="Unassembled WGS sequence"/>
</dbReference>
<reference evidence="2" key="1">
    <citation type="journal article" date="2023" name="G3 (Bethesda)">
        <title>A reference genome for the long-term kleptoplast-retaining sea slug Elysia crispata morphotype clarki.</title>
        <authorList>
            <person name="Eastman K.E."/>
            <person name="Pendleton A.L."/>
            <person name="Shaikh M.A."/>
            <person name="Suttiyut T."/>
            <person name="Ogas R."/>
            <person name="Tomko P."/>
            <person name="Gavelis G."/>
            <person name="Widhalm J.R."/>
            <person name="Wisecaver J.H."/>
        </authorList>
    </citation>
    <scope>NUCLEOTIDE SEQUENCE</scope>
    <source>
        <strain evidence="2">ECLA1</strain>
    </source>
</reference>
<organism evidence="2 3">
    <name type="scientific">Elysia crispata</name>
    <name type="common">lettuce slug</name>
    <dbReference type="NCBI Taxonomy" id="231223"/>
    <lineage>
        <taxon>Eukaryota</taxon>
        <taxon>Metazoa</taxon>
        <taxon>Spiralia</taxon>
        <taxon>Lophotrochozoa</taxon>
        <taxon>Mollusca</taxon>
        <taxon>Gastropoda</taxon>
        <taxon>Heterobranchia</taxon>
        <taxon>Euthyneura</taxon>
        <taxon>Panpulmonata</taxon>
        <taxon>Sacoglossa</taxon>
        <taxon>Placobranchoidea</taxon>
        <taxon>Plakobranchidae</taxon>
        <taxon>Elysia</taxon>
    </lineage>
</organism>
<feature type="compositionally biased region" description="Basic and acidic residues" evidence="1">
    <location>
        <begin position="292"/>
        <end position="303"/>
    </location>
</feature>
<feature type="compositionally biased region" description="Low complexity" evidence="1">
    <location>
        <begin position="506"/>
        <end position="518"/>
    </location>
</feature>
<dbReference type="AlphaFoldDB" id="A0AAE0YP26"/>